<dbReference type="Pfam" id="PF09463">
    <property type="entry name" value="Opy2"/>
    <property type="match status" value="1"/>
</dbReference>
<feature type="region of interest" description="Disordered" evidence="1">
    <location>
        <begin position="611"/>
        <end position="650"/>
    </location>
</feature>
<name>A0A0H2RAD7_9AGAM</name>
<keyword evidence="2" id="KW-0812">Transmembrane</keyword>
<sequence length="684" mass="70949">MQLNDFPLFARDDCVPCPTTPPPCSCGPNQQCVTILQGCNSCATPKCVDTGSSSSGGGKGVSAGAIAGGVIGAIALVGVLAAAFFWYRRRSRTFNAESGGAINQKPDVPASADAVLQREDPYEKDSRVNTMTPAVQEAYQRYNEMMVLAQQQQQATQYASAGAPPAAGPSLDRRQSDGTSVLSDPFKDNQSIQTTSASTQSTNVIPIHLVPHGSIQSSPQSPTSDGTSQSSSAPSRPARAPDLNIDPLNSTMNLEHVNVSKESFRPPNVPYAHSQASGFSGISNRTSVLSTGTYASDLLSEAPQIVTPASGAVRQFLGVAKAEVILAPGSNPSTPGSNYSARTPSVSRAVRSPLRSPLAQSSFGPGDSVAEEGQDIDYPIRNPFSDENSFVGRSPTGSASTGMPTPVPLPSTASPTRHTHITESDATSRPLSTATAAGSIIAADIGSATLVRLGSNASNNSALSARSQNRFTSAKLVSPMSAPLRQEDDGVMQAQQAQALALARARAEASGLPGPGLNRRISEAGSVASNGGFSILESFTFVPPSPISSLPPRSPSSQRQITPELSSGPSTASNRQVQGMSTASNGSALAGYDFRIDTGSLPVTPNTANIMQEEQQQRAQPAPAANSSTQQPPAPAKQNSAGKPQRQRASLDTLALTADLSAFPLSFDEGLRDSFANLTSQVKK</sequence>
<dbReference type="CDD" id="cd12087">
    <property type="entry name" value="TM_EGFR-like"/>
    <property type="match status" value="1"/>
</dbReference>
<feature type="compositionally biased region" description="Polar residues" evidence="1">
    <location>
        <begin position="626"/>
        <end position="642"/>
    </location>
</feature>
<feature type="compositionally biased region" description="Basic and acidic residues" evidence="1">
    <location>
        <begin position="116"/>
        <end position="126"/>
    </location>
</feature>
<reference evidence="4 5" key="1">
    <citation type="submission" date="2015-04" db="EMBL/GenBank/DDBJ databases">
        <title>Complete genome sequence of Schizopora paradoxa KUC8140, a cosmopolitan wood degrader in East Asia.</title>
        <authorList>
            <consortium name="DOE Joint Genome Institute"/>
            <person name="Min B."/>
            <person name="Park H."/>
            <person name="Jang Y."/>
            <person name="Kim J.-J."/>
            <person name="Kim K.H."/>
            <person name="Pangilinan J."/>
            <person name="Lipzen A."/>
            <person name="Riley R."/>
            <person name="Grigoriev I.V."/>
            <person name="Spatafora J.W."/>
            <person name="Choi I.-G."/>
        </authorList>
    </citation>
    <scope>NUCLEOTIDE SEQUENCE [LARGE SCALE GENOMIC DNA]</scope>
    <source>
        <strain evidence="4 5">KUC8140</strain>
    </source>
</reference>
<feature type="compositionally biased region" description="Low complexity" evidence="1">
    <location>
        <begin position="612"/>
        <end position="625"/>
    </location>
</feature>
<protein>
    <recommendedName>
        <fullName evidence="3">Membrane anchor Opy2 N-terminal domain-containing protein</fullName>
    </recommendedName>
</protein>
<feature type="region of interest" description="Disordered" evidence="1">
    <location>
        <begin position="546"/>
        <end position="584"/>
    </location>
</feature>
<feature type="compositionally biased region" description="Polar residues" evidence="1">
    <location>
        <begin position="330"/>
        <end position="346"/>
    </location>
</feature>
<gene>
    <name evidence="4" type="ORF">SCHPADRAFT_944136</name>
</gene>
<feature type="compositionally biased region" description="Low complexity" evidence="1">
    <location>
        <begin position="216"/>
        <end position="241"/>
    </location>
</feature>
<dbReference type="Proteomes" id="UP000053477">
    <property type="component" value="Unassembled WGS sequence"/>
</dbReference>
<feature type="region of interest" description="Disordered" evidence="1">
    <location>
        <begin position="329"/>
        <end position="431"/>
    </location>
</feature>
<keyword evidence="5" id="KW-1185">Reference proteome</keyword>
<feature type="compositionally biased region" description="Low complexity" evidence="1">
    <location>
        <begin position="190"/>
        <end position="202"/>
    </location>
</feature>
<feature type="region of interest" description="Disordered" evidence="1">
    <location>
        <begin position="156"/>
        <end position="248"/>
    </location>
</feature>
<dbReference type="STRING" id="27342.A0A0H2RAD7"/>
<evidence type="ECO:0000313" key="4">
    <source>
        <dbReference type="EMBL" id="KLO08820.1"/>
    </source>
</evidence>
<evidence type="ECO:0000256" key="1">
    <source>
        <dbReference type="SAM" id="MobiDB-lite"/>
    </source>
</evidence>
<organism evidence="4 5">
    <name type="scientific">Schizopora paradoxa</name>
    <dbReference type="NCBI Taxonomy" id="27342"/>
    <lineage>
        <taxon>Eukaryota</taxon>
        <taxon>Fungi</taxon>
        <taxon>Dikarya</taxon>
        <taxon>Basidiomycota</taxon>
        <taxon>Agaricomycotina</taxon>
        <taxon>Agaricomycetes</taxon>
        <taxon>Hymenochaetales</taxon>
        <taxon>Schizoporaceae</taxon>
        <taxon>Schizopora</taxon>
    </lineage>
</organism>
<dbReference type="EMBL" id="KQ086076">
    <property type="protein sequence ID" value="KLO08820.1"/>
    <property type="molecule type" value="Genomic_DNA"/>
</dbReference>
<feature type="transmembrane region" description="Helical" evidence="2">
    <location>
        <begin position="63"/>
        <end position="87"/>
    </location>
</feature>
<feature type="compositionally biased region" description="Polar residues" evidence="1">
    <location>
        <begin position="558"/>
        <end position="584"/>
    </location>
</feature>
<proteinExistence type="predicted"/>
<dbReference type="AlphaFoldDB" id="A0A0H2RAD7"/>
<evidence type="ECO:0000259" key="3">
    <source>
        <dbReference type="Pfam" id="PF09463"/>
    </source>
</evidence>
<evidence type="ECO:0000256" key="2">
    <source>
        <dbReference type="SAM" id="Phobius"/>
    </source>
</evidence>
<feature type="region of interest" description="Disordered" evidence="1">
    <location>
        <begin position="105"/>
        <end position="126"/>
    </location>
</feature>
<feature type="compositionally biased region" description="Low complexity" evidence="1">
    <location>
        <begin position="156"/>
        <end position="170"/>
    </location>
</feature>
<feature type="domain" description="Membrane anchor Opy2 N-terminal" evidence="3">
    <location>
        <begin position="14"/>
        <end position="47"/>
    </location>
</feature>
<keyword evidence="2" id="KW-0472">Membrane</keyword>
<evidence type="ECO:0000313" key="5">
    <source>
        <dbReference type="Proteomes" id="UP000053477"/>
    </source>
</evidence>
<keyword evidence="2" id="KW-1133">Transmembrane helix</keyword>
<accession>A0A0H2RAD7</accession>
<feature type="compositionally biased region" description="Low complexity" evidence="1">
    <location>
        <begin position="547"/>
        <end position="557"/>
    </location>
</feature>
<dbReference type="OrthoDB" id="2402916at2759"/>
<dbReference type="InParanoid" id="A0A0H2RAD7"/>
<dbReference type="InterPro" id="IPR018571">
    <property type="entry name" value="Membrane_anchor_Opy2_N"/>
</dbReference>